<dbReference type="RefSeq" id="WP_200392550.1">
    <property type="nucleotide sequence ID" value="NZ_JAENIO010000041.1"/>
</dbReference>
<feature type="repeat" description="ANK" evidence="3">
    <location>
        <begin position="81"/>
        <end position="113"/>
    </location>
</feature>
<dbReference type="SMART" id="SM00248">
    <property type="entry name" value="ANK"/>
    <property type="match status" value="3"/>
</dbReference>
<dbReference type="Pfam" id="PF12796">
    <property type="entry name" value="Ank_2"/>
    <property type="match status" value="1"/>
</dbReference>
<dbReference type="EMBL" id="JAENIO010000041">
    <property type="protein sequence ID" value="MBK1835118.1"/>
    <property type="molecule type" value="Genomic_DNA"/>
</dbReference>
<dbReference type="PROSITE" id="PS50088">
    <property type="entry name" value="ANK_REPEAT"/>
    <property type="match status" value="3"/>
</dbReference>
<gene>
    <name evidence="4" type="ORF">JIN78_13695</name>
</gene>
<dbReference type="Proteomes" id="UP000604083">
    <property type="component" value="Unassembled WGS sequence"/>
</dbReference>
<keyword evidence="2 3" id="KW-0040">ANK repeat</keyword>
<evidence type="ECO:0000256" key="1">
    <source>
        <dbReference type="ARBA" id="ARBA00022737"/>
    </source>
</evidence>
<comment type="caution">
    <text evidence="4">The sequence shown here is derived from an EMBL/GenBank/DDBJ whole genome shotgun (WGS) entry which is preliminary data.</text>
</comment>
<dbReference type="Gene3D" id="1.25.40.20">
    <property type="entry name" value="Ankyrin repeat-containing domain"/>
    <property type="match status" value="1"/>
</dbReference>
<dbReference type="InterPro" id="IPR002110">
    <property type="entry name" value="Ankyrin_rpt"/>
</dbReference>
<dbReference type="InterPro" id="IPR036770">
    <property type="entry name" value="Ankyrin_rpt-contain_sf"/>
</dbReference>
<dbReference type="PROSITE" id="PS50297">
    <property type="entry name" value="ANK_REP_REGION"/>
    <property type="match status" value="3"/>
</dbReference>
<feature type="repeat" description="ANK" evidence="3">
    <location>
        <begin position="48"/>
        <end position="80"/>
    </location>
</feature>
<dbReference type="Pfam" id="PF00023">
    <property type="entry name" value="Ank"/>
    <property type="match status" value="1"/>
</dbReference>
<organism evidence="4 5">
    <name type="scientific">Roseibacillus ishigakijimensis</name>
    <dbReference type="NCBI Taxonomy" id="454146"/>
    <lineage>
        <taxon>Bacteria</taxon>
        <taxon>Pseudomonadati</taxon>
        <taxon>Verrucomicrobiota</taxon>
        <taxon>Verrucomicrobiia</taxon>
        <taxon>Verrucomicrobiales</taxon>
        <taxon>Verrucomicrobiaceae</taxon>
        <taxon>Roseibacillus</taxon>
    </lineage>
</organism>
<sequence>MTESISPAEEARYAELQQHALDLARTGQTDELISMLAVGLPLNLADEKGNSLLMLAAYNGHLETTRALLDRGAEVDRRNDRGQTPLGGVAFKGYREIAAALLAHGAEVDADQGGGQTPYHFASMFGRHDLAALLVEKGANQDSRNKFGLRGKQLRVVGKLLEPLIAWAKRRKAAASN</sequence>
<dbReference type="PANTHER" id="PTHR24171">
    <property type="entry name" value="ANKYRIN REPEAT DOMAIN-CONTAINING PROTEIN 39-RELATED"/>
    <property type="match status" value="1"/>
</dbReference>
<keyword evidence="5" id="KW-1185">Reference proteome</keyword>
<proteinExistence type="predicted"/>
<feature type="repeat" description="ANK" evidence="3">
    <location>
        <begin position="114"/>
        <end position="146"/>
    </location>
</feature>
<keyword evidence="1" id="KW-0677">Repeat</keyword>
<evidence type="ECO:0000313" key="5">
    <source>
        <dbReference type="Proteomes" id="UP000604083"/>
    </source>
</evidence>
<protein>
    <submittedName>
        <fullName evidence="4">Ankyrin repeat domain-containing protein</fullName>
    </submittedName>
</protein>
<evidence type="ECO:0000256" key="2">
    <source>
        <dbReference type="ARBA" id="ARBA00023043"/>
    </source>
</evidence>
<accession>A0A934RQL1</accession>
<dbReference type="SUPFAM" id="SSF48403">
    <property type="entry name" value="Ankyrin repeat"/>
    <property type="match status" value="1"/>
</dbReference>
<evidence type="ECO:0000313" key="4">
    <source>
        <dbReference type="EMBL" id="MBK1835118.1"/>
    </source>
</evidence>
<evidence type="ECO:0000256" key="3">
    <source>
        <dbReference type="PROSITE-ProRule" id="PRU00023"/>
    </source>
</evidence>
<reference evidence="4" key="1">
    <citation type="submission" date="2021-01" db="EMBL/GenBank/DDBJ databases">
        <title>Modified the classification status of verrucomicrobia.</title>
        <authorList>
            <person name="Feng X."/>
        </authorList>
    </citation>
    <scope>NUCLEOTIDE SEQUENCE</scope>
    <source>
        <strain evidence="4">KCTC 12986</strain>
    </source>
</reference>
<name>A0A934RQL1_9BACT</name>
<dbReference type="AlphaFoldDB" id="A0A934RQL1"/>